<evidence type="ECO:0000313" key="4">
    <source>
        <dbReference type="Proteomes" id="UP000032458"/>
    </source>
</evidence>
<dbReference type="AlphaFoldDB" id="A0A0D7CGW1"/>
<dbReference type="PATRIC" id="fig|1240678.4.peg.5593"/>
<dbReference type="PANTHER" id="PTHR11461:SF211">
    <property type="entry name" value="GH10112P-RELATED"/>
    <property type="match status" value="1"/>
</dbReference>
<dbReference type="Gene3D" id="3.30.497.10">
    <property type="entry name" value="Antithrombin, subunit I, domain 2"/>
    <property type="match status" value="2"/>
</dbReference>
<dbReference type="Pfam" id="PF00079">
    <property type="entry name" value="Serpin"/>
    <property type="match status" value="2"/>
</dbReference>
<dbReference type="InterPro" id="IPR036186">
    <property type="entry name" value="Serpin_sf"/>
</dbReference>
<comment type="caution">
    <text evidence="3">The sequence shown here is derived from an EMBL/GenBank/DDBJ whole genome shotgun (WGS) entry which is preliminary data.</text>
</comment>
<evidence type="ECO:0000256" key="1">
    <source>
        <dbReference type="RuleBase" id="RU000411"/>
    </source>
</evidence>
<reference evidence="3 4" key="1">
    <citation type="submission" date="2014-09" db="EMBL/GenBank/DDBJ databases">
        <title>Draft genome sequence of Streptomyces natalensis ATCC 27448, producer of the antifungal pimaricin.</title>
        <authorList>
            <person name="Mendes M.V."/>
            <person name="Beites T."/>
            <person name="Pires S."/>
            <person name="Santos C.L."/>
            <person name="Moradas-Ferreira P."/>
        </authorList>
    </citation>
    <scope>NUCLEOTIDE SEQUENCE [LARGE SCALE GENOMIC DNA]</scope>
    <source>
        <strain evidence="3 4">ATCC 27448</strain>
    </source>
</reference>
<sequence>MIAATTVRAVNDLTARWAHRTVGERGTALTATGLWPLLALLATPAAGPAREELAAATGTDAGDAVREGAGLLTALAATDGVDAALGLWTRRALTLRPDWVAALPPAVHGELTGDAPTDRKALNAWVRRHTDGLIERMPVAADPATLLVLASALLVRTTWREPFRDVPLRPAEGPWAGREMTGLRRSGGDPEEIRVHRTPAGELTVAQVAGDNALDVQLLLGPSRMSGGEVLRHGVAALGGAYPVRSGTALSDGAGPGVRVSTVASWDGRPQAELCCAAFTVDAEHDLLEHAGLFGLATATDASRGHFPGISDRPLAVSAARQTVTATFGALGFRAAAVTAIGMRAGSALRPEKTSQVVSATFDRPFGFLARHRESGLVLVAGWVTDPGT</sequence>
<dbReference type="SUPFAM" id="SSF56574">
    <property type="entry name" value="Serpins"/>
    <property type="match status" value="2"/>
</dbReference>
<dbReference type="EMBL" id="JRKI01000034">
    <property type="protein sequence ID" value="KIZ15110.1"/>
    <property type="molecule type" value="Genomic_DNA"/>
</dbReference>
<dbReference type="GO" id="GO:0004867">
    <property type="term" value="F:serine-type endopeptidase inhibitor activity"/>
    <property type="evidence" value="ECO:0007669"/>
    <property type="project" value="InterPro"/>
</dbReference>
<evidence type="ECO:0000313" key="3">
    <source>
        <dbReference type="EMBL" id="KIZ15110.1"/>
    </source>
</evidence>
<dbReference type="SMART" id="SM00093">
    <property type="entry name" value="SERPIN"/>
    <property type="match status" value="1"/>
</dbReference>
<dbReference type="InterPro" id="IPR042178">
    <property type="entry name" value="Serpin_sf_1"/>
</dbReference>
<dbReference type="Proteomes" id="UP000032458">
    <property type="component" value="Unassembled WGS sequence"/>
</dbReference>
<proteinExistence type="inferred from homology"/>
<dbReference type="GO" id="GO:0005615">
    <property type="term" value="C:extracellular space"/>
    <property type="evidence" value="ECO:0007669"/>
    <property type="project" value="InterPro"/>
</dbReference>
<keyword evidence="3" id="KW-0223">Dioxygenase</keyword>
<dbReference type="PANTHER" id="PTHR11461">
    <property type="entry name" value="SERINE PROTEASE INHIBITOR, SERPIN"/>
    <property type="match status" value="1"/>
</dbReference>
<comment type="similarity">
    <text evidence="1">Belongs to the serpin family.</text>
</comment>
<feature type="domain" description="Serpin" evidence="2">
    <location>
        <begin position="11"/>
        <end position="387"/>
    </location>
</feature>
<name>A0A0D7CGW1_9ACTN</name>
<keyword evidence="4" id="KW-1185">Reference proteome</keyword>
<keyword evidence="3" id="KW-0560">Oxidoreductase</keyword>
<evidence type="ECO:0000259" key="2">
    <source>
        <dbReference type="SMART" id="SM00093"/>
    </source>
</evidence>
<organism evidence="3 4">
    <name type="scientific">Streptomyces natalensis ATCC 27448</name>
    <dbReference type="NCBI Taxonomy" id="1240678"/>
    <lineage>
        <taxon>Bacteria</taxon>
        <taxon>Bacillati</taxon>
        <taxon>Actinomycetota</taxon>
        <taxon>Actinomycetes</taxon>
        <taxon>Kitasatosporales</taxon>
        <taxon>Streptomycetaceae</taxon>
        <taxon>Streptomyces</taxon>
    </lineage>
</organism>
<dbReference type="InterPro" id="IPR023796">
    <property type="entry name" value="Serpin_dom"/>
</dbReference>
<accession>A0A0D7CGW1</accession>
<gene>
    <name evidence="3" type="ORF">SNA_26250</name>
</gene>
<dbReference type="GO" id="GO:0051213">
    <property type="term" value="F:dioxygenase activity"/>
    <property type="evidence" value="ECO:0007669"/>
    <property type="project" value="UniProtKB-KW"/>
</dbReference>
<dbReference type="RefSeq" id="WP_030064247.1">
    <property type="nucleotide sequence ID" value="NZ_JRKI01000034.1"/>
</dbReference>
<protein>
    <submittedName>
        <fullName evidence="3">Aromatic ring-opening dioxygenase LigA</fullName>
    </submittedName>
</protein>
<dbReference type="InterPro" id="IPR000215">
    <property type="entry name" value="Serpin_fam"/>
</dbReference>